<organism evidence="7 8">
    <name type="scientific">Halomicrobium zhouii</name>
    <dbReference type="NCBI Taxonomy" id="767519"/>
    <lineage>
        <taxon>Archaea</taxon>
        <taxon>Methanobacteriati</taxon>
        <taxon>Methanobacteriota</taxon>
        <taxon>Stenosarchaea group</taxon>
        <taxon>Halobacteria</taxon>
        <taxon>Halobacteriales</taxon>
        <taxon>Haloarculaceae</taxon>
        <taxon>Halomicrobium</taxon>
    </lineage>
</organism>
<dbReference type="OrthoDB" id="313310at2157"/>
<evidence type="ECO:0000313" key="7">
    <source>
        <dbReference type="EMBL" id="SFS08292.1"/>
    </source>
</evidence>
<feature type="transmembrane region" description="Helical" evidence="5">
    <location>
        <begin position="178"/>
        <end position="195"/>
    </location>
</feature>
<keyword evidence="4 5" id="KW-0472">Membrane</keyword>
<dbReference type="EMBL" id="FOZK01000003">
    <property type="protein sequence ID" value="SFS08292.1"/>
    <property type="molecule type" value="Genomic_DNA"/>
</dbReference>
<evidence type="ECO:0000259" key="6">
    <source>
        <dbReference type="Pfam" id="PF04893"/>
    </source>
</evidence>
<keyword evidence="8" id="KW-1185">Reference proteome</keyword>
<dbReference type="RefSeq" id="WP_089817866.1">
    <property type="nucleotide sequence ID" value="NZ_FOZK01000003.1"/>
</dbReference>
<sequence>MTQWIEDPTGGRDRGPVALVRAWFEVLTRPRRFFERGVAPGDQAPGLVFASVVVLVEEASRFAVVDLASRGVLSTGPFPYPLIGDLGPLESLLALLAVVVFVAPAVLHLTAALQTLLLAPFAPDRGGVSQTVQVIAYATAPCVLAGLPFPELRILCALWGSALYVVGTSVIHDLSLPRAALLGAVPALLVFGYAFRGVAAVQVLF</sequence>
<keyword evidence="2 5" id="KW-0812">Transmembrane</keyword>
<dbReference type="STRING" id="767519.SAMN05216559_3396"/>
<dbReference type="GO" id="GO:0016020">
    <property type="term" value="C:membrane"/>
    <property type="evidence" value="ECO:0007669"/>
    <property type="project" value="UniProtKB-SubCell"/>
</dbReference>
<feature type="domain" description="Yip1" evidence="6">
    <location>
        <begin position="24"/>
        <end position="192"/>
    </location>
</feature>
<dbReference type="InterPro" id="IPR006977">
    <property type="entry name" value="Yip1_dom"/>
</dbReference>
<feature type="transmembrane region" description="Helical" evidence="5">
    <location>
        <begin position="92"/>
        <end position="116"/>
    </location>
</feature>
<dbReference type="Proteomes" id="UP000199062">
    <property type="component" value="Unassembled WGS sequence"/>
</dbReference>
<reference evidence="7 8" key="1">
    <citation type="submission" date="2016-10" db="EMBL/GenBank/DDBJ databases">
        <authorList>
            <person name="de Groot N.N."/>
        </authorList>
    </citation>
    <scope>NUCLEOTIDE SEQUENCE [LARGE SCALE GENOMIC DNA]</scope>
    <source>
        <strain evidence="7 8">CGMCC 1.10457</strain>
    </source>
</reference>
<dbReference type="Pfam" id="PF04893">
    <property type="entry name" value="Yip1"/>
    <property type="match status" value="1"/>
</dbReference>
<comment type="subcellular location">
    <subcellularLocation>
        <location evidence="1">Membrane</location>
        <topology evidence="1">Multi-pass membrane protein</topology>
    </subcellularLocation>
</comment>
<keyword evidence="3 5" id="KW-1133">Transmembrane helix</keyword>
<accession>A0A1I6LYD6</accession>
<feature type="transmembrane region" description="Helical" evidence="5">
    <location>
        <begin position="128"/>
        <end position="147"/>
    </location>
</feature>
<feature type="transmembrane region" description="Helical" evidence="5">
    <location>
        <begin position="154"/>
        <end position="172"/>
    </location>
</feature>
<evidence type="ECO:0000256" key="3">
    <source>
        <dbReference type="ARBA" id="ARBA00022989"/>
    </source>
</evidence>
<evidence type="ECO:0000256" key="1">
    <source>
        <dbReference type="ARBA" id="ARBA00004141"/>
    </source>
</evidence>
<name>A0A1I6LYD6_9EURY</name>
<proteinExistence type="predicted"/>
<evidence type="ECO:0000256" key="5">
    <source>
        <dbReference type="SAM" id="Phobius"/>
    </source>
</evidence>
<gene>
    <name evidence="7" type="ORF">SAMN05216559_3396</name>
</gene>
<evidence type="ECO:0000256" key="2">
    <source>
        <dbReference type="ARBA" id="ARBA00022692"/>
    </source>
</evidence>
<evidence type="ECO:0000256" key="4">
    <source>
        <dbReference type="ARBA" id="ARBA00023136"/>
    </source>
</evidence>
<evidence type="ECO:0000313" key="8">
    <source>
        <dbReference type="Proteomes" id="UP000199062"/>
    </source>
</evidence>
<protein>
    <recommendedName>
        <fullName evidence="6">Yip1 domain-containing protein</fullName>
    </recommendedName>
</protein>
<dbReference type="AlphaFoldDB" id="A0A1I6LYD6"/>